<evidence type="ECO:0000313" key="4">
    <source>
        <dbReference type="Proteomes" id="UP000005867"/>
    </source>
</evidence>
<dbReference type="InterPro" id="IPR025272">
    <property type="entry name" value="SocA_Panacea"/>
</dbReference>
<dbReference type="GeneID" id="11593955"/>
<evidence type="ECO:0000259" key="2">
    <source>
        <dbReference type="Pfam" id="PF13274"/>
    </source>
</evidence>
<dbReference type="Pfam" id="PF13274">
    <property type="entry name" value="SocA_Panacea"/>
    <property type="match status" value="1"/>
</dbReference>
<feature type="domain" description="Antitoxin SocA-like Panacea" evidence="2">
    <location>
        <begin position="29"/>
        <end position="134"/>
    </location>
</feature>
<evidence type="ECO:0000313" key="3">
    <source>
        <dbReference type="EMBL" id="AET33740.1"/>
    </source>
</evidence>
<dbReference type="STRING" id="1104324.P186_2352"/>
<dbReference type="BioCyc" id="PSP1104324:GJSN-2300-MONOMER"/>
<proteinExistence type="predicted"/>
<gene>
    <name evidence="3" type="ORF">P186_2352</name>
</gene>
<name>G7VC54_9CREN</name>
<keyword evidence="4" id="KW-1185">Reference proteome</keyword>
<reference evidence="3 4" key="1">
    <citation type="journal article" date="2012" name="J. Bacteriol.">
        <title>Complete genome sequence of strain 1860, a crenarchaeon of the genus pyrobaculum able to grow with various electron acceptors.</title>
        <authorList>
            <person name="Mardanov A.V."/>
            <person name="Gumerov V.M."/>
            <person name="Slobodkina G.B."/>
            <person name="Beletsky A.V."/>
            <person name="Bonch-Osmolovskaya E.A."/>
            <person name="Ravin N.V."/>
            <person name="Skryabin K.G."/>
        </authorList>
    </citation>
    <scope>NUCLEOTIDE SEQUENCE [LARGE SCALE GENOMIC DNA]</scope>
    <source>
        <strain evidence="3 4">1860</strain>
    </source>
</reference>
<dbReference type="HOGENOM" id="CLU_1485946_0_0_2"/>
<dbReference type="RefSeq" id="WP_014289565.1">
    <property type="nucleotide sequence ID" value="NC_016645.1"/>
</dbReference>
<dbReference type="EMBL" id="CP003098">
    <property type="protein sequence ID" value="AET33740.1"/>
    <property type="molecule type" value="Genomic_DNA"/>
</dbReference>
<sequence length="170" mass="19454">METIGKYDVGDVVAYVTYRLGNVGSLKKLMKLLFLIQYETRRLFTPRAVKFLYHGAPVTRAEFFIWSFGPMANEVYDALEDESRFRIEPAEEGPAYTVKYLGEPPKLPPPVAKRVDDVLKRYGSYKAWELEKKVNQLLGLKPEKKEEYMGCSRQIPPAGGVQDRNTRLGT</sequence>
<organism evidence="3 4">
    <name type="scientific">Pyrobaculum ferrireducens</name>
    <dbReference type="NCBI Taxonomy" id="1104324"/>
    <lineage>
        <taxon>Archaea</taxon>
        <taxon>Thermoproteota</taxon>
        <taxon>Thermoprotei</taxon>
        <taxon>Thermoproteales</taxon>
        <taxon>Thermoproteaceae</taxon>
        <taxon>Pyrobaculum</taxon>
    </lineage>
</organism>
<accession>G7VC54</accession>
<evidence type="ECO:0000256" key="1">
    <source>
        <dbReference type="SAM" id="MobiDB-lite"/>
    </source>
</evidence>
<dbReference type="KEGG" id="pyr:P186_2352"/>
<feature type="region of interest" description="Disordered" evidence="1">
    <location>
        <begin position="149"/>
        <end position="170"/>
    </location>
</feature>
<protein>
    <recommendedName>
        <fullName evidence="2">Antitoxin SocA-like Panacea domain-containing protein</fullName>
    </recommendedName>
</protein>
<dbReference type="Proteomes" id="UP000005867">
    <property type="component" value="Chromosome"/>
</dbReference>
<dbReference type="AlphaFoldDB" id="G7VC54"/>
<dbReference type="eggNOG" id="arCOG07011">
    <property type="taxonomic scope" value="Archaea"/>
</dbReference>